<dbReference type="InterPro" id="IPR036680">
    <property type="entry name" value="SPOR-like_sf"/>
</dbReference>
<dbReference type="Proteomes" id="UP000255283">
    <property type="component" value="Unassembled WGS sequence"/>
</dbReference>
<dbReference type="SUPFAM" id="SSF110997">
    <property type="entry name" value="Sporulation related repeat"/>
    <property type="match status" value="1"/>
</dbReference>
<feature type="signal peptide" evidence="2">
    <location>
        <begin position="1"/>
        <end position="20"/>
    </location>
</feature>
<reference evidence="4 5" key="1">
    <citation type="submission" date="2018-06" db="EMBL/GenBank/DDBJ databases">
        <authorList>
            <consortium name="Pathogen Informatics"/>
            <person name="Doyle S."/>
        </authorList>
    </citation>
    <scope>NUCLEOTIDE SEQUENCE [LARGE SCALE GENOMIC DNA]</scope>
    <source>
        <strain evidence="4 5">NCTC13063</strain>
    </source>
</reference>
<feature type="compositionally biased region" description="Basic and acidic residues" evidence="1">
    <location>
        <begin position="103"/>
        <end position="117"/>
    </location>
</feature>
<sequence>MKQFVCIIIIALCAALPAGAQNFLDQLRKKQVGQGTVTVSQSKEIDELVNGKKTVRQEGSNIAPTPAGNGKDNNEQKNAATHDKVASTNGKEGAGHEANGNTHAEEKKETAHREAAHAPENSEEEAEAPAVDMRKKVMRGSYKVTGYRVQAYAGGNSRNDRQKAEQIGNAIKMKYPTQPVYVHFYSPRWICRVGNFRSYEEAARMLEQVRAMGYKSAIVVKGKITVQN</sequence>
<dbReference type="EMBL" id="UGTJ01000001">
    <property type="protein sequence ID" value="SUB80848.1"/>
    <property type="molecule type" value="Genomic_DNA"/>
</dbReference>
<comment type="caution">
    <text evidence="4">The sequence shown here is derived from an EMBL/GenBank/DDBJ whole genome shotgun (WGS) entry which is preliminary data.</text>
</comment>
<dbReference type="PROSITE" id="PS51724">
    <property type="entry name" value="SPOR"/>
    <property type="match status" value="1"/>
</dbReference>
<protein>
    <submittedName>
        <fullName evidence="4">Uncharacterized protein conserved in bacteria</fullName>
    </submittedName>
</protein>
<feature type="domain" description="SPOR" evidence="3">
    <location>
        <begin position="141"/>
        <end position="222"/>
    </location>
</feature>
<evidence type="ECO:0000256" key="2">
    <source>
        <dbReference type="SAM" id="SignalP"/>
    </source>
</evidence>
<feature type="region of interest" description="Disordered" evidence="1">
    <location>
        <begin position="50"/>
        <end position="132"/>
    </location>
</feature>
<feature type="chain" id="PRO_5043008537" evidence="2">
    <location>
        <begin position="21"/>
        <end position="228"/>
    </location>
</feature>
<keyword evidence="2" id="KW-0732">Signal</keyword>
<dbReference type="RefSeq" id="WP_115154080.1">
    <property type="nucleotide sequence ID" value="NZ_DAWBTJ010000231.1"/>
</dbReference>
<dbReference type="Pfam" id="PF05036">
    <property type="entry name" value="SPOR"/>
    <property type="match status" value="1"/>
</dbReference>
<evidence type="ECO:0000259" key="3">
    <source>
        <dbReference type="PROSITE" id="PS51724"/>
    </source>
</evidence>
<dbReference type="Gene3D" id="3.30.70.1070">
    <property type="entry name" value="Sporulation related repeat"/>
    <property type="match status" value="1"/>
</dbReference>
<name>A0AAQ1ZJ84_9BACT</name>
<organism evidence="4 5">
    <name type="scientific">Segatella buccae</name>
    <dbReference type="NCBI Taxonomy" id="28126"/>
    <lineage>
        <taxon>Bacteria</taxon>
        <taxon>Pseudomonadati</taxon>
        <taxon>Bacteroidota</taxon>
        <taxon>Bacteroidia</taxon>
        <taxon>Bacteroidales</taxon>
        <taxon>Prevotellaceae</taxon>
        <taxon>Segatella</taxon>
    </lineage>
</organism>
<evidence type="ECO:0000256" key="1">
    <source>
        <dbReference type="SAM" id="MobiDB-lite"/>
    </source>
</evidence>
<evidence type="ECO:0000313" key="5">
    <source>
        <dbReference type="Proteomes" id="UP000255283"/>
    </source>
</evidence>
<accession>A0AAQ1ZJ84</accession>
<dbReference type="AlphaFoldDB" id="A0AAQ1ZJ84"/>
<gene>
    <name evidence="4" type="ORF">NCTC13063_02149</name>
</gene>
<evidence type="ECO:0000313" key="4">
    <source>
        <dbReference type="EMBL" id="SUB80848.1"/>
    </source>
</evidence>
<dbReference type="InterPro" id="IPR007730">
    <property type="entry name" value="SPOR-like_dom"/>
</dbReference>
<dbReference type="GO" id="GO:0042834">
    <property type="term" value="F:peptidoglycan binding"/>
    <property type="evidence" value="ECO:0007669"/>
    <property type="project" value="InterPro"/>
</dbReference>
<proteinExistence type="predicted"/>
<feature type="compositionally biased region" description="Basic and acidic residues" evidence="1">
    <location>
        <begin position="72"/>
        <end position="85"/>
    </location>
</feature>